<keyword evidence="1" id="KW-1133">Transmembrane helix</keyword>
<proteinExistence type="predicted"/>
<protein>
    <submittedName>
        <fullName evidence="3">MARVEL domain-containing protein</fullName>
    </submittedName>
</protein>
<evidence type="ECO:0000256" key="1">
    <source>
        <dbReference type="SAM" id="Phobius"/>
    </source>
</evidence>
<dbReference type="AlphaFoldDB" id="A0A914Z6X9"/>
<feature type="transmembrane region" description="Helical" evidence="1">
    <location>
        <begin position="25"/>
        <end position="47"/>
    </location>
</feature>
<feature type="transmembrane region" description="Helical" evidence="1">
    <location>
        <begin position="124"/>
        <end position="150"/>
    </location>
</feature>
<dbReference type="Proteomes" id="UP000887577">
    <property type="component" value="Unplaced"/>
</dbReference>
<reference evidence="3" key="1">
    <citation type="submission" date="2022-11" db="UniProtKB">
        <authorList>
            <consortium name="WormBaseParasite"/>
        </authorList>
    </citation>
    <scope>IDENTIFICATION</scope>
</reference>
<evidence type="ECO:0000313" key="2">
    <source>
        <dbReference type="Proteomes" id="UP000887577"/>
    </source>
</evidence>
<keyword evidence="1" id="KW-0472">Membrane</keyword>
<feature type="transmembrane region" description="Helical" evidence="1">
    <location>
        <begin position="91"/>
        <end position="112"/>
    </location>
</feature>
<feature type="transmembrane region" description="Helical" evidence="1">
    <location>
        <begin position="59"/>
        <end position="79"/>
    </location>
</feature>
<accession>A0A914Z6X9</accession>
<name>A0A914Z6X9_9BILA</name>
<keyword evidence="2" id="KW-1185">Reference proteome</keyword>
<sequence>MATTTTVTRRTVTTAGTTTSSTTVIPLWTIKLICAVLSVVVLILIFIQKAHVWQGFASTFIFITLTCGFILGWSIQAVLTRFLAFYRVDVVLHSIIVTLTVISTILCVLFLFNQRDYSRSDTYSYMVGITVCMSISMLITFLLIGCLWRGNYAIVDTH</sequence>
<keyword evidence="1" id="KW-0812">Transmembrane</keyword>
<organism evidence="2 3">
    <name type="scientific">Panagrolaimus superbus</name>
    <dbReference type="NCBI Taxonomy" id="310955"/>
    <lineage>
        <taxon>Eukaryota</taxon>
        <taxon>Metazoa</taxon>
        <taxon>Ecdysozoa</taxon>
        <taxon>Nematoda</taxon>
        <taxon>Chromadorea</taxon>
        <taxon>Rhabditida</taxon>
        <taxon>Tylenchina</taxon>
        <taxon>Panagrolaimomorpha</taxon>
        <taxon>Panagrolaimoidea</taxon>
        <taxon>Panagrolaimidae</taxon>
        <taxon>Panagrolaimus</taxon>
    </lineage>
</organism>
<dbReference type="WBParaSite" id="PSU_v2.g6003.t1">
    <property type="protein sequence ID" value="PSU_v2.g6003.t1"/>
    <property type="gene ID" value="PSU_v2.g6003"/>
</dbReference>
<evidence type="ECO:0000313" key="3">
    <source>
        <dbReference type="WBParaSite" id="PSU_v2.g6003.t1"/>
    </source>
</evidence>